<accession>A0ABN6N580</accession>
<dbReference type="Gene3D" id="3.30.70.1020">
    <property type="entry name" value="Trehalose-6-phosphate phosphatase related protein, domain 2"/>
    <property type="match status" value="1"/>
</dbReference>
<dbReference type="EMBL" id="AP025592">
    <property type="protein sequence ID" value="BDG08330.1"/>
    <property type="molecule type" value="Genomic_DNA"/>
</dbReference>
<reference evidence="6" key="1">
    <citation type="journal article" date="2022" name="Int. J. Syst. Evol. Microbiol.">
        <title>Anaeromyxobacter oryzae sp. nov., Anaeromyxobacter diazotrophicus sp. nov. and Anaeromyxobacter paludicola sp. nov., isolated from paddy soils.</title>
        <authorList>
            <person name="Itoh H."/>
            <person name="Xu Z."/>
            <person name="Mise K."/>
            <person name="Masuda Y."/>
            <person name="Ushijima N."/>
            <person name="Hayakawa C."/>
            <person name="Shiratori Y."/>
            <person name="Senoo K."/>
        </authorList>
    </citation>
    <scope>NUCLEOTIDE SEQUENCE [LARGE SCALE GENOMIC DNA]</scope>
    <source>
        <strain evidence="6">Red630</strain>
    </source>
</reference>
<evidence type="ECO:0000313" key="6">
    <source>
        <dbReference type="Proteomes" id="UP001162734"/>
    </source>
</evidence>
<dbReference type="Gene3D" id="3.40.50.1000">
    <property type="entry name" value="HAD superfamily/HAD-like"/>
    <property type="match status" value="1"/>
</dbReference>
<dbReference type="EC" id="3.1.3.12" evidence="4"/>
<dbReference type="InterPro" id="IPR003337">
    <property type="entry name" value="Trehalose_PPase"/>
</dbReference>
<dbReference type="InterPro" id="IPR023214">
    <property type="entry name" value="HAD_sf"/>
</dbReference>
<name>A0ABN6N580_9BACT</name>
<organism evidence="5 6">
    <name type="scientific">Anaeromyxobacter paludicola</name>
    <dbReference type="NCBI Taxonomy" id="2918171"/>
    <lineage>
        <taxon>Bacteria</taxon>
        <taxon>Pseudomonadati</taxon>
        <taxon>Myxococcota</taxon>
        <taxon>Myxococcia</taxon>
        <taxon>Myxococcales</taxon>
        <taxon>Cystobacterineae</taxon>
        <taxon>Anaeromyxobacteraceae</taxon>
        <taxon>Anaeromyxobacter</taxon>
    </lineage>
</organism>
<comment type="catalytic activity">
    <reaction evidence="4">
        <text>alpha,alpha-trehalose 6-phosphate + H2O = alpha,alpha-trehalose + phosphate</text>
        <dbReference type="Rhea" id="RHEA:23420"/>
        <dbReference type="ChEBI" id="CHEBI:15377"/>
        <dbReference type="ChEBI" id="CHEBI:16551"/>
        <dbReference type="ChEBI" id="CHEBI:43474"/>
        <dbReference type="ChEBI" id="CHEBI:58429"/>
        <dbReference type="EC" id="3.1.3.12"/>
    </reaction>
</comment>
<dbReference type="PANTHER" id="PTHR43768:SF3">
    <property type="entry name" value="TREHALOSE 6-PHOSPHATE PHOSPHATASE"/>
    <property type="match status" value="1"/>
</dbReference>
<evidence type="ECO:0000256" key="3">
    <source>
        <dbReference type="ARBA" id="ARBA00022801"/>
    </source>
</evidence>
<dbReference type="InterPro" id="IPR006379">
    <property type="entry name" value="HAD-SF_hydro_IIB"/>
</dbReference>
<keyword evidence="3 4" id="KW-0378">Hydrolase</keyword>
<dbReference type="Proteomes" id="UP001162734">
    <property type="component" value="Chromosome"/>
</dbReference>
<dbReference type="Pfam" id="PF02358">
    <property type="entry name" value="Trehalose_PPase"/>
    <property type="match status" value="1"/>
</dbReference>
<keyword evidence="4" id="KW-0479">Metal-binding</keyword>
<evidence type="ECO:0000256" key="4">
    <source>
        <dbReference type="RuleBase" id="RU361117"/>
    </source>
</evidence>
<evidence type="ECO:0000313" key="5">
    <source>
        <dbReference type="EMBL" id="BDG08330.1"/>
    </source>
</evidence>
<comment type="pathway">
    <text evidence="1 4">Glycan biosynthesis; trehalose biosynthesis.</text>
</comment>
<proteinExistence type="inferred from homology"/>
<gene>
    <name evidence="5" type="primary">otsB</name>
    <name evidence="5" type="ORF">AMPC_14430</name>
</gene>
<keyword evidence="4" id="KW-0460">Magnesium</keyword>
<dbReference type="InterPro" id="IPR036412">
    <property type="entry name" value="HAD-like_sf"/>
</dbReference>
<comment type="similarity">
    <text evidence="2 4">Belongs to the trehalose phosphatase family.</text>
</comment>
<keyword evidence="6" id="KW-1185">Reference proteome</keyword>
<sequence length="258" mass="27880">MLDILASRHLPELRRLAEGRLLVAFDYDGCLAPLARTPQGAHMRPGTKRLLAALAERYPVAVVSGRAWKDAAAFVSGACATVVGNHGFEHGCAREVPRATVARVRRWVGALEAALEGVDGYFIEDKVSTLSIHYGLKRQWRRVEEAVHAAAAGLDGARLVHGKHVLNCVPASFPNKGDAVRRLLKETGSAQAIFCGDDVTDEDVFALGPPRVEGVRVGPGASKARWRLRSQEDMDALLSTLLELRAPARAGRRAAGQR</sequence>
<dbReference type="PANTHER" id="PTHR43768">
    <property type="entry name" value="TREHALOSE 6-PHOSPHATE PHOSPHATASE"/>
    <property type="match status" value="1"/>
</dbReference>
<evidence type="ECO:0000256" key="2">
    <source>
        <dbReference type="ARBA" id="ARBA00008770"/>
    </source>
</evidence>
<evidence type="ECO:0000256" key="1">
    <source>
        <dbReference type="ARBA" id="ARBA00005199"/>
    </source>
</evidence>
<dbReference type="InterPro" id="IPR044651">
    <property type="entry name" value="OTSB-like"/>
</dbReference>
<dbReference type="NCBIfam" id="TIGR01484">
    <property type="entry name" value="HAD-SF-IIB"/>
    <property type="match status" value="1"/>
</dbReference>
<comment type="function">
    <text evidence="4">Removes the phosphate from trehalose 6-phosphate to produce free trehalose.</text>
</comment>
<protein>
    <recommendedName>
        <fullName evidence="4">Trehalose 6-phosphate phosphatase</fullName>
        <ecNumber evidence="4">3.1.3.12</ecNumber>
    </recommendedName>
</protein>
<dbReference type="SUPFAM" id="SSF56784">
    <property type="entry name" value="HAD-like"/>
    <property type="match status" value="1"/>
</dbReference>
<comment type="cofactor">
    <cofactor evidence="4">
        <name>Mg(2+)</name>
        <dbReference type="ChEBI" id="CHEBI:18420"/>
    </cofactor>
</comment>
<dbReference type="RefSeq" id="WP_248345512.1">
    <property type="nucleotide sequence ID" value="NZ_AP025592.1"/>
</dbReference>
<dbReference type="NCBIfam" id="TIGR00685">
    <property type="entry name" value="T6PP"/>
    <property type="match status" value="1"/>
</dbReference>